<dbReference type="InterPro" id="IPR003439">
    <property type="entry name" value="ABC_transporter-like_ATP-bd"/>
</dbReference>
<evidence type="ECO:0000313" key="7">
    <source>
        <dbReference type="EMBL" id="SFT10977.1"/>
    </source>
</evidence>
<dbReference type="GO" id="GO:0016887">
    <property type="term" value="F:ATP hydrolysis activity"/>
    <property type="evidence" value="ECO:0007669"/>
    <property type="project" value="InterPro"/>
</dbReference>
<reference evidence="8" key="1">
    <citation type="submission" date="2016-10" db="EMBL/GenBank/DDBJ databases">
        <authorList>
            <person name="Varghese N."/>
            <person name="Submissions S."/>
        </authorList>
    </citation>
    <scope>NUCLEOTIDE SEQUENCE [LARGE SCALE GENOMIC DNA]</scope>
    <source>
        <strain evidence="8">DSM 23422</strain>
    </source>
</reference>
<comment type="function">
    <text evidence="5">Part of the ABC transporter complex HmuTUV involved in hemin import. Responsible for energy coupling to the transport system.</text>
</comment>
<dbReference type="PROSITE" id="PS50893">
    <property type="entry name" value="ABC_TRANSPORTER_2"/>
    <property type="match status" value="1"/>
</dbReference>
<dbReference type="SMART" id="SM00382">
    <property type="entry name" value="AAA"/>
    <property type="match status" value="1"/>
</dbReference>
<dbReference type="STRING" id="394264.SAMN04488040_3184"/>
<dbReference type="SUPFAM" id="SSF52540">
    <property type="entry name" value="P-loop containing nucleoside triphosphate hydrolases"/>
    <property type="match status" value="1"/>
</dbReference>
<gene>
    <name evidence="7" type="ORF">SAMN04488040_3184</name>
</gene>
<proteinExistence type="predicted"/>
<dbReference type="PROSITE" id="PS00211">
    <property type="entry name" value="ABC_TRANSPORTER_1"/>
    <property type="match status" value="1"/>
</dbReference>
<dbReference type="PANTHER" id="PTHR42794:SF1">
    <property type="entry name" value="HEMIN IMPORT ATP-BINDING PROTEIN HMUV"/>
    <property type="match status" value="1"/>
</dbReference>
<feature type="domain" description="ABC transporter" evidence="6">
    <location>
        <begin position="1"/>
        <end position="239"/>
    </location>
</feature>
<keyword evidence="8" id="KW-1185">Reference proteome</keyword>
<keyword evidence="1" id="KW-0813">Transport</keyword>
<protein>
    <submittedName>
        <fullName evidence="7">Iron complex transport system ATP-binding protein</fullName>
    </submittedName>
</protein>
<sequence>MLTANIDRAWIGPKTILQDVSFRASAGQITAIVGPNGAGKSSLLKAITDEIDFEGEVRFNGDDAEQVRPWELAAIRGVLPQSTTLAFPFTVIEVVRMGLLSGHSGQQEHLPETALARVGLEGYSRRLYQELSGGEQQRVQLARVLCQVWTPVTQENNPRWLLLDEPVASLDIGHQLMVMRLLKDYTARGGGVVAVMHDLNLSAMFADHMVMVVQGGILSAGAPQDVMTDTVLSQAYGCSLRVNQAPVDNSSFLLPHVAAL</sequence>
<evidence type="ECO:0000256" key="1">
    <source>
        <dbReference type="ARBA" id="ARBA00022448"/>
    </source>
</evidence>
<dbReference type="NCBIfam" id="NF010068">
    <property type="entry name" value="PRK13548.1"/>
    <property type="match status" value="1"/>
</dbReference>
<keyword evidence="4" id="KW-1278">Translocase</keyword>
<organism evidence="7 8">
    <name type="scientific">Sulfitobacter marinus</name>
    <dbReference type="NCBI Taxonomy" id="394264"/>
    <lineage>
        <taxon>Bacteria</taxon>
        <taxon>Pseudomonadati</taxon>
        <taxon>Pseudomonadota</taxon>
        <taxon>Alphaproteobacteria</taxon>
        <taxon>Rhodobacterales</taxon>
        <taxon>Roseobacteraceae</taxon>
        <taxon>Sulfitobacter</taxon>
    </lineage>
</organism>
<name>A0A1I6VBD0_9RHOB</name>
<dbReference type="Pfam" id="PF00005">
    <property type="entry name" value="ABC_tran"/>
    <property type="match status" value="1"/>
</dbReference>
<accession>A0A1I6VBD0</accession>
<keyword evidence="2" id="KW-0547">Nucleotide-binding</keyword>
<dbReference type="GO" id="GO:0005524">
    <property type="term" value="F:ATP binding"/>
    <property type="evidence" value="ECO:0007669"/>
    <property type="project" value="UniProtKB-KW"/>
</dbReference>
<evidence type="ECO:0000256" key="4">
    <source>
        <dbReference type="ARBA" id="ARBA00022967"/>
    </source>
</evidence>
<evidence type="ECO:0000256" key="3">
    <source>
        <dbReference type="ARBA" id="ARBA00022840"/>
    </source>
</evidence>
<dbReference type="PANTHER" id="PTHR42794">
    <property type="entry name" value="HEMIN IMPORT ATP-BINDING PROTEIN HMUV"/>
    <property type="match status" value="1"/>
</dbReference>
<keyword evidence="3 7" id="KW-0067">ATP-binding</keyword>
<dbReference type="InterPro" id="IPR027417">
    <property type="entry name" value="P-loop_NTPase"/>
</dbReference>
<dbReference type="AlphaFoldDB" id="A0A1I6VBD0"/>
<dbReference type="InterPro" id="IPR017871">
    <property type="entry name" value="ABC_transporter-like_CS"/>
</dbReference>
<dbReference type="Gene3D" id="3.40.50.300">
    <property type="entry name" value="P-loop containing nucleotide triphosphate hydrolases"/>
    <property type="match status" value="1"/>
</dbReference>
<dbReference type="InterPro" id="IPR003593">
    <property type="entry name" value="AAA+_ATPase"/>
</dbReference>
<evidence type="ECO:0000256" key="2">
    <source>
        <dbReference type="ARBA" id="ARBA00022741"/>
    </source>
</evidence>
<evidence type="ECO:0000256" key="5">
    <source>
        <dbReference type="ARBA" id="ARBA00037066"/>
    </source>
</evidence>
<dbReference type="Proteomes" id="UP000199239">
    <property type="component" value="Unassembled WGS sequence"/>
</dbReference>
<dbReference type="EMBL" id="FPAJ01000006">
    <property type="protein sequence ID" value="SFT10977.1"/>
    <property type="molecule type" value="Genomic_DNA"/>
</dbReference>
<evidence type="ECO:0000313" key="8">
    <source>
        <dbReference type="Proteomes" id="UP000199239"/>
    </source>
</evidence>
<dbReference type="CDD" id="cd03214">
    <property type="entry name" value="ABC_Iron-Siderophores_B12_Hemin"/>
    <property type="match status" value="1"/>
</dbReference>
<evidence type="ECO:0000259" key="6">
    <source>
        <dbReference type="PROSITE" id="PS50893"/>
    </source>
</evidence>